<evidence type="ECO:0000259" key="16">
    <source>
        <dbReference type="Pfam" id="PF23284"/>
    </source>
</evidence>
<dbReference type="GO" id="GO:0006412">
    <property type="term" value="P:translation"/>
    <property type="evidence" value="ECO:0007669"/>
    <property type="project" value="InterPro"/>
</dbReference>
<accession>A0A5J5AFD9</accession>
<dbReference type="InterPro" id="IPR036852">
    <property type="entry name" value="Peptidase_S8/S53_dom_sf"/>
</dbReference>
<evidence type="ECO:0000313" key="17">
    <source>
        <dbReference type="EMBL" id="KAA8528522.1"/>
    </source>
</evidence>
<dbReference type="GO" id="GO:0005576">
    <property type="term" value="C:extracellular region"/>
    <property type="evidence" value="ECO:0007669"/>
    <property type="project" value="UniProtKB-SubCell"/>
</dbReference>
<sequence length="988" mass="108422">MHRRSLLPREDDQEDVEALERSIHARYARSSHTEYDEETTDVEQRALLPFVRDPKLWMVRCLTGHEREVVVCLMQKYTDKGSKLQIRSAIALDHLKNYIYIDADKEAHVREACKERKRDPLTGEYFESINGMRCTEGFLYKVVSMKSISMQNTQPSFDELEKFQRSCKNKVGDIATGLSPLFASRKKGHFMIGDQVIVMKGDLKNLKGRIERLEEDTIHIRPTAIGLKSTVAIYTNAVYKYFEVALQFLSILAQSETYIVHMDFSVMPKAFSSHHNWYLATIASISDSTTTTSSSKLVYGYSNVIHGFSAILSPSELEAIKKYPGYVSSYKDLSAKVDTTRSSQFLGLNSNTGLWPVSGYGKDVIIGLVDTGVWPESKSFNDDGMTEIPSRWKGECESGTQFNSSMCNKKLIGARFFNKGLLANNPNLNISMNSTRDTDGHGTHTSTTAAGNYVEGASFFGYASGTVRGMAPRARVAMYKALWDEGVYLSDIAAAIDQALSDGIDVLSISLGLDGVPLYADPIAISTFAAIEKGIFVSTSAGNEGPDPETLHNGTPWVLTVAAGTIDREFRGIVTLGNAISVTGSSLYPGNSTASKFPLLFVDKCEDTKELQKIGSKIVVCLDKNDTLSDQVYLVGNASVSGGIFISNNTDLEFYIESSFPAVFLNLEDGKTVLDYIKSSSDPKASFEFQQTLVGTKPAPRVTSYSSRGPSPSCTFVLKPDLMAPGSLILASWPPKTPVVSINSGQLFNDFNLLSGTSMACPHAAGVAALLKGVHPEWSPAAIRSAMMTTSDSIDNTFSPIQDIGYNNQQADPLAIGAGHINPNKALDPGLVYDVKLEDYMNLLCALNYTMKQIQTITRSSSYSCSNSSLDLNYPSFIAFFKANNSQSDVKPVQEFQRTVTNVGDGMSTYTATLTPVEGFNVSVEPNKLVFKQKYEKQSYKLSIEGPRLMEKKVVYGSLSWVEIKGKHAVRSPIVATSLSSETLSENN</sequence>
<dbReference type="CDD" id="cd02120">
    <property type="entry name" value="PA_subtilisin_like"/>
    <property type="match status" value="1"/>
</dbReference>
<gene>
    <name evidence="17" type="ORF">F0562_035877</name>
</gene>
<evidence type="ECO:0000256" key="8">
    <source>
        <dbReference type="ARBA" id="ARBA00023180"/>
    </source>
</evidence>
<dbReference type="Proteomes" id="UP000325577">
    <property type="component" value="Linkage Group LG21"/>
</dbReference>
<dbReference type="PROSITE" id="PS51892">
    <property type="entry name" value="SUBTILASE"/>
    <property type="match status" value="1"/>
</dbReference>
<dbReference type="PRINTS" id="PR00723">
    <property type="entry name" value="SUBTILISIN"/>
</dbReference>
<feature type="domain" description="Peptidase S8/S53" evidence="11">
    <location>
        <begin position="361"/>
        <end position="795"/>
    </location>
</feature>
<keyword evidence="6 10" id="KW-0378">Hydrolase</keyword>
<evidence type="ECO:0008006" key="19">
    <source>
        <dbReference type="Google" id="ProtNLM"/>
    </source>
</evidence>
<evidence type="ECO:0000256" key="5">
    <source>
        <dbReference type="ARBA" id="ARBA00022729"/>
    </source>
</evidence>
<dbReference type="OrthoDB" id="206201at2759"/>
<dbReference type="Pfam" id="PF05922">
    <property type="entry name" value="Inhibitor_I9"/>
    <property type="match status" value="1"/>
</dbReference>
<dbReference type="InterPro" id="IPR005100">
    <property type="entry name" value="NGN-domain"/>
</dbReference>
<dbReference type="InterPro" id="IPR000209">
    <property type="entry name" value="Peptidase_S8/S53_dom"/>
</dbReference>
<dbReference type="InterPro" id="IPR015500">
    <property type="entry name" value="Peptidase_S8_subtilisin-rel"/>
</dbReference>
<dbReference type="InterPro" id="IPR010259">
    <property type="entry name" value="S8pro/Inhibitor_I9"/>
</dbReference>
<evidence type="ECO:0000256" key="6">
    <source>
        <dbReference type="ARBA" id="ARBA00022801"/>
    </source>
</evidence>
<evidence type="ECO:0000256" key="2">
    <source>
        <dbReference type="ARBA" id="ARBA00011073"/>
    </source>
</evidence>
<dbReference type="EMBL" id="CM018045">
    <property type="protein sequence ID" value="KAA8528522.1"/>
    <property type="molecule type" value="Genomic_DNA"/>
</dbReference>
<feature type="domain" description="NGN" evidence="12">
    <location>
        <begin position="55"/>
        <end position="115"/>
    </location>
</feature>
<evidence type="ECO:0000256" key="10">
    <source>
        <dbReference type="PROSITE-ProRule" id="PRU01240"/>
    </source>
</evidence>
<evidence type="ECO:0000259" key="13">
    <source>
        <dbReference type="Pfam" id="PF05922"/>
    </source>
</evidence>
<evidence type="ECO:0000256" key="3">
    <source>
        <dbReference type="ARBA" id="ARBA00022525"/>
    </source>
</evidence>
<dbReference type="PANTHER" id="PTHR10795">
    <property type="entry name" value="PROPROTEIN CONVERTASE SUBTILISIN/KEXIN"/>
    <property type="match status" value="1"/>
</dbReference>
<feature type="active site" description="Charge relay system" evidence="9 10">
    <location>
        <position position="441"/>
    </location>
</feature>
<dbReference type="Gene3D" id="2.60.40.2310">
    <property type="match status" value="1"/>
</dbReference>
<evidence type="ECO:0000256" key="4">
    <source>
        <dbReference type="ARBA" id="ARBA00022670"/>
    </source>
</evidence>
<dbReference type="InterPro" id="IPR005825">
    <property type="entry name" value="Ribosomal_uL24_CS"/>
</dbReference>
<proteinExistence type="inferred from homology"/>
<feature type="active site" description="Charge relay system" evidence="9 10">
    <location>
        <position position="370"/>
    </location>
</feature>
<comment type="similarity">
    <text evidence="2 10">Belongs to the peptidase S8 family.</text>
</comment>
<dbReference type="InterPro" id="IPR023828">
    <property type="entry name" value="Peptidase_S8_Ser-AS"/>
</dbReference>
<dbReference type="FunFam" id="3.40.50.200:FF:000006">
    <property type="entry name" value="Subtilisin-like protease SBT1.5"/>
    <property type="match status" value="1"/>
</dbReference>
<dbReference type="Pfam" id="PF00082">
    <property type="entry name" value="Peptidase_S8"/>
    <property type="match status" value="1"/>
</dbReference>
<keyword evidence="4 10" id="KW-0645">Protease</keyword>
<dbReference type="InterPro" id="IPR045051">
    <property type="entry name" value="SBT"/>
</dbReference>
<name>A0A5J5AFD9_9ASTE</name>
<feature type="domain" description="Spt5 transcription elongation factor N-terminal" evidence="14">
    <location>
        <begin position="3"/>
        <end position="49"/>
    </location>
</feature>
<dbReference type="Gene3D" id="3.50.30.30">
    <property type="match status" value="1"/>
</dbReference>
<feature type="active site" description="Charge relay system" evidence="9 10">
    <location>
        <position position="758"/>
    </location>
</feature>
<dbReference type="PROSITE" id="PS00138">
    <property type="entry name" value="SUBTILASE_SER"/>
    <property type="match status" value="1"/>
</dbReference>
<dbReference type="PROSITE" id="PS01108">
    <property type="entry name" value="RIBOSOMAL_L24"/>
    <property type="match status" value="1"/>
</dbReference>
<dbReference type="FunFam" id="3.30.70.80:FF:000003">
    <property type="entry name" value="Subtilisin-like protease SBT1.9"/>
    <property type="match status" value="1"/>
</dbReference>
<dbReference type="SUPFAM" id="SSF52743">
    <property type="entry name" value="Subtilisin-like"/>
    <property type="match status" value="1"/>
</dbReference>
<dbReference type="InterPro" id="IPR041469">
    <property type="entry name" value="Subtilisin-like_FN3"/>
</dbReference>
<dbReference type="InterPro" id="IPR037045">
    <property type="entry name" value="S8pro/Inhibitor_I9_sf"/>
</dbReference>
<dbReference type="CDD" id="cd04852">
    <property type="entry name" value="Peptidases_S8_3"/>
    <property type="match status" value="1"/>
</dbReference>
<protein>
    <recommendedName>
        <fullName evidence="19">Subtilisin-like protease fibronectin type-III domain-containing protein</fullName>
    </recommendedName>
</protein>
<dbReference type="InterPro" id="IPR039385">
    <property type="entry name" value="NGN_Euk"/>
</dbReference>
<evidence type="ECO:0000259" key="14">
    <source>
        <dbReference type="Pfam" id="PF11942"/>
    </source>
</evidence>
<keyword evidence="8" id="KW-0325">Glycoprotein</keyword>
<dbReference type="Pfam" id="PF03439">
    <property type="entry name" value="Spt5-NGN"/>
    <property type="match status" value="1"/>
</dbReference>
<evidence type="ECO:0000256" key="9">
    <source>
        <dbReference type="PIRSR" id="PIRSR615500-1"/>
    </source>
</evidence>
<dbReference type="Gene3D" id="3.30.70.80">
    <property type="entry name" value="Peptidase S8 propeptide/proteinase inhibitor I9"/>
    <property type="match status" value="1"/>
</dbReference>
<dbReference type="Pfam" id="PF11942">
    <property type="entry name" value="Spt5_N"/>
    <property type="match status" value="1"/>
</dbReference>
<feature type="domain" description="Inhibitor I9" evidence="13">
    <location>
        <begin position="257"/>
        <end position="335"/>
    </location>
</feature>
<comment type="subcellular location">
    <subcellularLocation>
        <location evidence="1">Secreted</location>
    </subcellularLocation>
</comment>
<keyword evidence="18" id="KW-1185">Reference proteome</keyword>
<dbReference type="CDD" id="cd09888">
    <property type="entry name" value="NGN_Euk"/>
    <property type="match status" value="1"/>
</dbReference>
<dbReference type="Pfam" id="PF23284">
    <property type="entry name" value="KOW2_Spt5"/>
    <property type="match status" value="1"/>
</dbReference>
<dbReference type="GO" id="GO:0004252">
    <property type="term" value="F:serine-type endopeptidase activity"/>
    <property type="evidence" value="ECO:0007669"/>
    <property type="project" value="UniProtKB-UniRule"/>
</dbReference>
<organism evidence="17 18">
    <name type="scientific">Nyssa sinensis</name>
    <dbReference type="NCBI Taxonomy" id="561372"/>
    <lineage>
        <taxon>Eukaryota</taxon>
        <taxon>Viridiplantae</taxon>
        <taxon>Streptophyta</taxon>
        <taxon>Embryophyta</taxon>
        <taxon>Tracheophyta</taxon>
        <taxon>Spermatophyta</taxon>
        <taxon>Magnoliopsida</taxon>
        <taxon>eudicotyledons</taxon>
        <taxon>Gunneridae</taxon>
        <taxon>Pentapetalae</taxon>
        <taxon>asterids</taxon>
        <taxon>Cornales</taxon>
        <taxon>Nyssaceae</taxon>
        <taxon>Nyssa</taxon>
    </lineage>
</organism>
<evidence type="ECO:0000259" key="15">
    <source>
        <dbReference type="Pfam" id="PF17766"/>
    </source>
</evidence>
<evidence type="ECO:0000256" key="7">
    <source>
        <dbReference type="ARBA" id="ARBA00022825"/>
    </source>
</evidence>
<dbReference type="InterPro" id="IPR041975">
    <property type="entry name" value="KOW_Spt5_2"/>
</dbReference>
<dbReference type="AlphaFoldDB" id="A0A5J5AFD9"/>
<keyword evidence="3" id="KW-0964">Secreted</keyword>
<evidence type="ECO:0000259" key="12">
    <source>
        <dbReference type="Pfam" id="PF03439"/>
    </source>
</evidence>
<dbReference type="GO" id="GO:0005840">
    <property type="term" value="C:ribosome"/>
    <property type="evidence" value="ECO:0007669"/>
    <property type="project" value="InterPro"/>
</dbReference>
<evidence type="ECO:0000259" key="11">
    <source>
        <dbReference type="Pfam" id="PF00082"/>
    </source>
</evidence>
<dbReference type="Pfam" id="PF17766">
    <property type="entry name" value="fn3_6"/>
    <property type="match status" value="1"/>
</dbReference>
<dbReference type="InterPro" id="IPR022581">
    <property type="entry name" value="Spt5_N"/>
</dbReference>
<dbReference type="Gene3D" id="2.30.30.30">
    <property type="match status" value="1"/>
</dbReference>
<dbReference type="GO" id="GO:0006354">
    <property type="term" value="P:DNA-templated transcription elongation"/>
    <property type="evidence" value="ECO:0007669"/>
    <property type="project" value="InterPro"/>
</dbReference>
<reference evidence="17 18" key="1">
    <citation type="submission" date="2019-09" db="EMBL/GenBank/DDBJ databases">
        <title>A chromosome-level genome assembly of the Chinese tupelo Nyssa sinensis.</title>
        <authorList>
            <person name="Yang X."/>
            <person name="Kang M."/>
            <person name="Yang Y."/>
            <person name="Xiong H."/>
            <person name="Wang M."/>
            <person name="Zhang Z."/>
            <person name="Wang Z."/>
            <person name="Wu H."/>
            <person name="Ma T."/>
            <person name="Liu J."/>
            <person name="Xi Z."/>
        </authorList>
    </citation>
    <scope>NUCLEOTIDE SEQUENCE [LARGE SCALE GENOMIC DNA]</scope>
    <source>
        <strain evidence="17">J267</strain>
        <tissue evidence="17">Leaf</tissue>
    </source>
</reference>
<dbReference type="GO" id="GO:0003735">
    <property type="term" value="F:structural constituent of ribosome"/>
    <property type="evidence" value="ECO:0007669"/>
    <property type="project" value="InterPro"/>
</dbReference>
<dbReference type="Gene3D" id="3.30.70.940">
    <property type="entry name" value="NusG, N-terminal domain"/>
    <property type="match status" value="1"/>
</dbReference>
<feature type="domain" description="Subtilisin-like protease fibronectin type-III" evidence="15">
    <location>
        <begin position="871"/>
        <end position="975"/>
    </location>
</feature>
<feature type="domain" description="Spt5 KOW" evidence="16">
    <location>
        <begin position="193"/>
        <end position="241"/>
    </location>
</feature>
<dbReference type="Gene3D" id="3.40.50.200">
    <property type="entry name" value="Peptidase S8/S53 domain"/>
    <property type="match status" value="1"/>
</dbReference>
<keyword evidence="7 10" id="KW-0720">Serine protease</keyword>
<dbReference type="GO" id="GO:0006508">
    <property type="term" value="P:proteolysis"/>
    <property type="evidence" value="ECO:0007669"/>
    <property type="project" value="UniProtKB-KW"/>
</dbReference>
<dbReference type="InterPro" id="IPR034197">
    <property type="entry name" value="Peptidases_S8_3"/>
</dbReference>
<evidence type="ECO:0000313" key="18">
    <source>
        <dbReference type="Proteomes" id="UP000325577"/>
    </source>
</evidence>
<keyword evidence="5" id="KW-0732">Signal</keyword>
<dbReference type="InterPro" id="IPR014722">
    <property type="entry name" value="Rib_uL2_dom2"/>
</dbReference>
<evidence type="ECO:0000256" key="1">
    <source>
        <dbReference type="ARBA" id="ARBA00004613"/>
    </source>
</evidence>
<dbReference type="InterPro" id="IPR036735">
    <property type="entry name" value="NGN_dom_sf"/>
</dbReference>